<protein>
    <submittedName>
        <fullName evidence="4">DUF4142 domain-containing protein</fullName>
    </submittedName>
</protein>
<feature type="compositionally biased region" description="Low complexity" evidence="1">
    <location>
        <begin position="20"/>
        <end position="35"/>
    </location>
</feature>
<gene>
    <name evidence="4" type="ORF">E5K00_21510</name>
</gene>
<evidence type="ECO:0000313" key="5">
    <source>
        <dbReference type="Proteomes" id="UP000297549"/>
    </source>
</evidence>
<comment type="caution">
    <text evidence="4">The sequence shown here is derived from an EMBL/GenBank/DDBJ whole genome shotgun (WGS) entry which is preliminary data.</text>
</comment>
<dbReference type="Proteomes" id="UP000297549">
    <property type="component" value="Unassembled WGS sequence"/>
</dbReference>
<sequence>MKRITMSLLCASLLSLGACSSNDSSTTTTDAPTNSEEAGGNAGDNYMNAATNGDSSTTSLPADATAAGSAAATGTAPADMNANSSGATAPHATDPEFMMSAAHSDQNEIQLSKLVLAKGATGMTKQHAEMMIKDHTKSTADLKALAQKKNVALPADMDDEHKAIAKQMETLSGAALDKKFMDQMVMDHQKTLNTLKAHQSMTKDADLQGFIGKVTPVVQGHLDMSKKHASM</sequence>
<dbReference type="OrthoDB" id="883203at2"/>
<evidence type="ECO:0000256" key="2">
    <source>
        <dbReference type="SAM" id="SignalP"/>
    </source>
</evidence>
<keyword evidence="2" id="KW-0732">Signal</keyword>
<accession>A0A4Z0PSX7</accession>
<feature type="region of interest" description="Disordered" evidence="1">
    <location>
        <begin position="20"/>
        <end position="93"/>
    </location>
</feature>
<dbReference type="AlphaFoldDB" id="A0A4Z0PSX7"/>
<dbReference type="PANTHER" id="PTHR38593:SF1">
    <property type="entry name" value="BLR2558 PROTEIN"/>
    <property type="match status" value="1"/>
</dbReference>
<name>A0A4Z0PSX7_9BACT</name>
<evidence type="ECO:0000259" key="3">
    <source>
        <dbReference type="Pfam" id="PF13628"/>
    </source>
</evidence>
<dbReference type="PANTHER" id="PTHR38593">
    <property type="entry name" value="BLR2558 PROTEIN"/>
    <property type="match status" value="1"/>
</dbReference>
<organism evidence="4 5">
    <name type="scientific">Hymenobacter aquaticus</name>
    <dbReference type="NCBI Taxonomy" id="1867101"/>
    <lineage>
        <taxon>Bacteria</taxon>
        <taxon>Pseudomonadati</taxon>
        <taxon>Bacteroidota</taxon>
        <taxon>Cytophagia</taxon>
        <taxon>Cytophagales</taxon>
        <taxon>Hymenobacteraceae</taxon>
        <taxon>Hymenobacter</taxon>
    </lineage>
</organism>
<evidence type="ECO:0000256" key="1">
    <source>
        <dbReference type="SAM" id="MobiDB-lite"/>
    </source>
</evidence>
<dbReference type="EMBL" id="SRLC01000003">
    <property type="protein sequence ID" value="TGE20575.1"/>
    <property type="molecule type" value="Genomic_DNA"/>
</dbReference>
<feature type="signal peptide" evidence="2">
    <location>
        <begin position="1"/>
        <end position="20"/>
    </location>
</feature>
<proteinExistence type="predicted"/>
<reference evidence="4 5" key="1">
    <citation type="submission" date="2019-04" db="EMBL/GenBank/DDBJ databases">
        <authorList>
            <person name="Feng G."/>
            <person name="Zhang J."/>
            <person name="Zhu H."/>
        </authorList>
    </citation>
    <scope>NUCLEOTIDE SEQUENCE [LARGE SCALE GENOMIC DNA]</scope>
    <source>
        <strain evidence="4 5">JCM 31653</strain>
    </source>
</reference>
<dbReference type="Gene3D" id="1.20.1260.10">
    <property type="match status" value="1"/>
</dbReference>
<feature type="compositionally biased region" description="Polar residues" evidence="1">
    <location>
        <begin position="48"/>
        <end position="60"/>
    </location>
</feature>
<feature type="chain" id="PRO_5021318138" evidence="2">
    <location>
        <begin position="21"/>
        <end position="231"/>
    </location>
</feature>
<dbReference type="PROSITE" id="PS51257">
    <property type="entry name" value="PROKAR_LIPOPROTEIN"/>
    <property type="match status" value="1"/>
</dbReference>
<feature type="compositionally biased region" description="Low complexity" evidence="1">
    <location>
        <begin position="61"/>
        <end position="79"/>
    </location>
</feature>
<dbReference type="RefSeq" id="WP_135465375.1">
    <property type="nucleotide sequence ID" value="NZ_SRLC01000003.1"/>
</dbReference>
<feature type="domain" description="DUF4142" evidence="3">
    <location>
        <begin position="93"/>
        <end position="226"/>
    </location>
</feature>
<dbReference type="Pfam" id="PF13628">
    <property type="entry name" value="DUF4142"/>
    <property type="match status" value="1"/>
</dbReference>
<dbReference type="InterPro" id="IPR012347">
    <property type="entry name" value="Ferritin-like"/>
</dbReference>
<keyword evidence="5" id="KW-1185">Reference proteome</keyword>
<dbReference type="InterPro" id="IPR025419">
    <property type="entry name" value="DUF4142"/>
</dbReference>
<evidence type="ECO:0000313" key="4">
    <source>
        <dbReference type="EMBL" id="TGE20575.1"/>
    </source>
</evidence>